<protein>
    <recommendedName>
        <fullName evidence="6">RNA polymerase sigma factor</fullName>
    </recommendedName>
</protein>
<dbReference type="AlphaFoldDB" id="A0A1I6THR7"/>
<keyword evidence="2 6" id="KW-0805">Transcription regulation</keyword>
<dbReference type="CDD" id="cd06171">
    <property type="entry name" value="Sigma70_r4"/>
    <property type="match status" value="1"/>
</dbReference>
<dbReference type="OrthoDB" id="9785675at2"/>
<keyword evidence="3 6" id="KW-0731">Sigma factor</keyword>
<dbReference type="PANTHER" id="PTHR43133">
    <property type="entry name" value="RNA POLYMERASE ECF-TYPE SIGMA FACTO"/>
    <property type="match status" value="1"/>
</dbReference>
<name>A0A1I6THR7_9BACL</name>
<dbReference type="InterPro" id="IPR000838">
    <property type="entry name" value="RNA_pol_sigma70_ECF_CS"/>
</dbReference>
<evidence type="ECO:0000256" key="1">
    <source>
        <dbReference type="ARBA" id="ARBA00010641"/>
    </source>
</evidence>
<dbReference type="Proteomes" id="UP000198660">
    <property type="component" value="Unassembled WGS sequence"/>
</dbReference>
<organism evidence="9 10">
    <name type="scientific">Marininema halotolerans</name>
    <dbReference type="NCBI Taxonomy" id="1155944"/>
    <lineage>
        <taxon>Bacteria</taxon>
        <taxon>Bacillati</taxon>
        <taxon>Bacillota</taxon>
        <taxon>Bacilli</taxon>
        <taxon>Bacillales</taxon>
        <taxon>Thermoactinomycetaceae</taxon>
        <taxon>Marininema</taxon>
    </lineage>
</organism>
<dbReference type="SUPFAM" id="SSF88659">
    <property type="entry name" value="Sigma3 and sigma4 domains of RNA polymerase sigma factors"/>
    <property type="match status" value="1"/>
</dbReference>
<dbReference type="GO" id="GO:0003677">
    <property type="term" value="F:DNA binding"/>
    <property type="evidence" value="ECO:0007669"/>
    <property type="project" value="UniProtKB-KW"/>
</dbReference>
<accession>A0A1I6THR7</accession>
<gene>
    <name evidence="9" type="ORF">SAMN05444972_11012</name>
</gene>
<dbReference type="Gene3D" id="1.10.1740.10">
    <property type="match status" value="1"/>
</dbReference>
<dbReference type="InterPro" id="IPR036388">
    <property type="entry name" value="WH-like_DNA-bd_sf"/>
</dbReference>
<dbReference type="NCBIfam" id="TIGR02937">
    <property type="entry name" value="sigma70-ECF"/>
    <property type="match status" value="1"/>
</dbReference>
<evidence type="ECO:0000313" key="9">
    <source>
        <dbReference type="EMBL" id="SFS88557.1"/>
    </source>
</evidence>
<dbReference type="Pfam" id="PF04542">
    <property type="entry name" value="Sigma70_r2"/>
    <property type="match status" value="1"/>
</dbReference>
<feature type="domain" description="RNA polymerase sigma-70 region 2" evidence="7">
    <location>
        <begin position="45"/>
        <end position="111"/>
    </location>
</feature>
<dbReference type="InterPro" id="IPR013324">
    <property type="entry name" value="RNA_pol_sigma_r3/r4-like"/>
</dbReference>
<proteinExistence type="inferred from homology"/>
<evidence type="ECO:0000259" key="8">
    <source>
        <dbReference type="Pfam" id="PF08281"/>
    </source>
</evidence>
<reference evidence="10" key="1">
    <citation type="submission" date="2016-10" db="EMBL/GenBank/DDBJ databases">
        <authorList>
            <person name="Varghese N."/>
            <person name="Submissions S."/>
        </authorList>
    </citation>
    <scope>NUCLEOTIDE SEQUENCE [LARGE SCALE GENOMIC DNA]</scope>
    <source>
        <strain evidence="10">DSM 45789</strain>
    </source>
</reference>
<evidence type="ECO:0000256" key="3">
    <source>
        <dbReference type="ARBA" id="ARBA00023082"/>
    </source>
</evidence>
<dbReference type="Pfam" id="PF08281">
    <property type="entry name" value="Sigma70_r4_2"/>
    <property type="match status" value="1"/>
</dbReference>
<dbReference type="GO" id="GO:0006352">
    <property type="term" value="P:DNA-templated transcription initiation"/>
    <property type="evidence" value="ECO:0007669"/>
    <property type="project" value="InterPro"/>
</dbReference>
<feature type="domain" description="RNA polymerase sigma factor 70 region 4 type 2" evidence="8">
    <location>
        <begin position="150"/>
        <end position="202"/>
    </location>
</feature>
<dbReference type="PANTHER" id="PTHR43133:SF51">
    <property type="entry name" value="RNA POLYMERASE SIGMA FACTOR"/>
    <property type="match status" value="1"/>
</dbReference>
<evidence type="ECO:0000259" key="7">
    <source>
        <dbReference type="Pfam" id="PF04542"/>
    </source>
</evidence>
<sequence>MYKGSALSDPQPSKGTVRRKILREEEERELIHRAQSGDDQAFVELIHPYRKRLFLVSRRKLNQTEEAEDVVQDVILRVYLHLHRFQPSQSFSAWIYRITLNLCIDRLRKKKADFHLDDPGTGGMRRDMYNRVLSIELTPEELLLKREQEQEVSRAINGLPPRYRMVMMLRYMGDLPLSDISEILHLPVTTVKTRVYRGRKALQHQLAATL</sequence>
<dbReference type="GO" id="GO:0016987">
    <property type="term" value="F:sigma factor activity"/>
    <property type="evidence" value="ECO:0007669"/>
    <property type="project" value="UniProtKB-KW"/>
</dbReference>
<evidence type="ECO:0000256" key="5">
    <source>
        <dbReference type="ARBA" id="ARBA00023163"/>
    </source>
</evidence>
<dbReference type="SUPFAM" id="SSF88946">
    <property type="entry name" value="Sigma2 domain of RNA polymerase sigma factors"/>
    <property type="match status" value="1"/>
</dbReference>
<keyword evidence="4 6" id="KW-0238">DNA-binding</keyword>
<keyword evidence="5 6" id="KW-0804">Transcription</keyword>
<dbReference type="InterPro" id="IPR013249">
    <property type="entry name" value="RNA_pol_sigma70_r4_t2"/>
</dbReference>
<dbReference type="GO" id="GO:0006950">
    <property type="term" value="P:response to stress"/>
    <property type="evidence" value="ECO:0007669"/>
    <property type="project" value="UniProtKB-ARBA"/>
</dbReference>
<evidence type="ECO:0000256" key="6">
    <source>
        <dbReference type="RuleBase" id="RU000716"/>
    </source>
</evidence>
<evidence type="ECO:0000256" key="4">
    <source>
        <dbReference type="ARBA" id="ARBA00023125"/>
    </source>
</evidence>
<comment type="similarity">
    <text evidence="1 6">Belongs to the sigma-70 factor family. ECF subfamily.</text>
</comment>
<dbReference type="InterPro" id="IPR014284">
    <property type="entry name" value="RNA_pol_sigma-70_dom"/>
</dbReference>
<dbReference type="InterPro" id="IPR007627">
    <property type="entry name" value="RNA_pol_sigma70_r2"/>
</dbReference>
<dbReference type="Gene3D" id="1.10.10.10">
    <property type="entry name" value="Winged helix-like DNA-binding domain superfamily/Winged helix DNA-binding domain"/>
    <property type="match status" value="1"/>
</dbReference>
<evidence type="ECO:0000256" key="2">
    <source>
        <dbReference type="ARBA" id="ARBA00023015"/>
    </source>
</evidence>
<dbReference type="InterPro" id="IPR013325">
    <property type="entry name" value="RNA_pol_sigma_r2"/>
</dbReference>
<dbReference type="PROSITE" id="PS01063">
    <property type="entry name" value="SIGMA70_ECF"/>
    <property type="match status" value="1"/>
</dbReference>
<dbReference type="RefSeq" id="WP_091838037.1">
    <property type="nucleotide sequence ID" value="NZ_FPAA01000010.1"/>
</dbReference>
<dbReference type="InterPro" id="IPR039425">
    <property type="entry name" value="RNA_pol_sigma-70-like"/>
</dbReference>
<evidence type="ECO:0000313" key="10">
    <source>
        <dbReference type="Proteomes" id="UP000198660"/>
    </source>
</evidence>
<dbReference type="EMBL" id="FPAA01000010">
    <property type="protein sequence ID" value="SFS88557.1"/>
    <property type="molecule type" value="Genomic_DNA"/>
</dbReference>
<keyword evidence="10" id="KW-1185">Reference proteome</keyword>